<evidence type="ECO:0000256" key="1">
    <source>
        <dbReference type="SAM" id="MobiDB-lite"/>
    </source>
</evidence>
<name>A0A1A8VP87_PLAOA</name>
<reference evidence="4 5" key="1">
    <citation type="submission" date="2016-05" db="EMBL/GenBank/DDBJ databases">
        <authorList>
            <person name="Naeem Raeece"/>
        </authorList>
    </citation>
    <scope>NUCLEOTIDE SEQUENCE [LARGE SCALE GENOMIC DNA]</scope>
</reference>
<dbReference type="Proteomes" id="UP000078560">
    <property type="component" value="Unassembled WGS sequence"/>
</dbReference>
<evidence type="ECO:0000313" key="5">
    <source>
        <dbReference type="Proteomes" id="UP000078560"/>
    </source>
</evidence>
<reference evidence="2" key="2">
    <citation type="submission" date="2016-05" db="EMBL/GenBank/DDBJ databases">
        <authorList>
            <person name="Lavstsen T."/>
            <person name="Jespersen J.S."/>
        </authorList>
    </citation>
    <scope>NUCLEOTIDE SEQUENCE [LARGE SCALE GENOMIC DNA]</scope>
</reference>
<proteinExistence type="predicted"/>
<accession>A0A1A8VP87</accession>
<dbReference type="EMBL" id="FLQU01000161">
    <property type="protein sequence ID" value="SBS81480.1"/>
    <property type="molecule type" value="Genomic_DNA"/>
</dbReference>
<evidence type="ECO:0000313" key="2">
    <source>
        <dbReference type="EMBL" id="SBS81480.1"/>
    </source>
</evidence>
<feature type="region of interest" description="Disordered" evidence="1">
    <location>
        <begin position="1"/>
        <end position="29"/>
    </location>
</feature>
<organism evidence="2 5">
    <name type="scientific">Plasmodium ovale curtisi</name>
    <dbReference type="NCBI Taxonomy" id="864141"/>
    <lineage>
        <taxon>Eukaryota</taxon>
        <taxon>Sar</taxon>
        <taxon>Alveolata</taxon>
        <taxon>Apicomplexa</taxon>
        <taxon>Aconoidasida</taxon>
        <taxon>Haemosporida</taxon>
        <taxon>Plasmodiidae</taxon>
        <taxon>Plasmodium</taxon>
        <taxon>Plasmodium (Plasmodium)</taxon>
    </lineage>
</organism>
<sequence>MEVRQKKDETRTEKLEKGESKKKSEEDVSELVKRYELRQKIKESKEKLNLLHMPNEAGSRLHKFRKNDINRADPFGTIADRRTNMDRQYILGKAQLCEIASADNVLE</sequence>
<evidence type="ECO:0000313" key="3">
    <source>
        <dbReference type="EMBL" id="SBS83995.1"/>
    </source>
</evidence>
<protein>
    <submittedName>
        <fullName evidence="2">Uncharacterized protein</fullName>
    </submittedName>
</protein>
<dbReference type="Proteomes" id="UP000078546">
    <property type="component" value="Unassembled WGS sequence"/>
</dbReference>
<gene>
    <name evidence="3" type="ORF">POVCU1_009710</name>
    <name evidence="2" type="ORF">POVCU2_0010530</name>
</gene>
<dbReference type="AlphaFoldDB" id="A0A1A8VP87"/>
<dbReference type="EMBL" id="FLQV01000174">
    <property type="protein sequence ID" value="SBS83995.1"/>
    <property type="molecule type" value="Genomic_DNA"/>
</dbReference>
<evidence type="ECO:0000313" key="4">
    <source>
        <dbReference type="Proteomes" id="UP000078546"/>
    </source>
</evidence>